<dbReference type="Gene3D" id="3.40.50.620">
    <property type="entry name" value="HUPs"/>
    <property type="match status" value="1"/>
</dbReference>
<feature type="site" description="Important for beta-aspartyl-AMP intermediate formation" evidence="11">
    <location>
        <position position="401"/>
    </location>
</feature>
<evidence type="ECO:0000259" key="12">
    <source>
        <dbReference type="PROSITE" id="PS51278"/>
    </source>
</evidence>
<keyword evidence="5 10" id="KW-0067">ATP-binding</keyword>
<evidence type="ECO:0000256" key="3">
    <source>
        <dbReference type="ARBA" id="ARBA00012737"/>
    </source>
</evidence>
<accession>A0A9W5UPJ3</accession>
<dbReference type="AlphaFoldDB" id="A0A9W5UPJ3"/>
<feature type="domain" description="Glutamine amidotransferase type-2" evidence="12">
    <location>
        <begin position="24"/>
        <end position="236"/>
    </location>
</feature>
<evidence type="ECO:0000256" key="11">
    <source>
        <dbReference type="PIRSR" id="PIRSR001589-3"/>
    </source>
</evidence>
<comment type="similarity">
    <text evidence="2">Belongs to the asparagine synthetase family.</text>
</comment>
<dbReference type="CDD" id="cd00712">
    <property type="entry name" value="AsnB"/>
    <property type="match status" value="1"/>
</dbReference>
<dbReference type="Pfam" id="PF00733">
    <property type="entry name" value="Asn_synthase"/>
    <property type="match status" value="1"/>
</dbReference>
<feature type="active site" description="For GATase activity" evidence="9">
    <location>
        <position position="24"/>
    </location>
</feature>
<evidence type="ECO:0000256" key="1">
    <source>
        <dbReference type="ARBA" id="ARBA00005187"/>
    </source>
</evidence>
<dbReference type="PROSITE" id="PS51278">
    <property type="entry name" value="GATASE_TYPE_2"/>
    <property type="match status" value="1"/>
</dbReference>
<dbReference type="Proteomes" id="UP000607311">
    <property type="component" value="Unassembled WGS sequence"/>
</dbReference>
<keyword evidence="6 9" id="KW-0061">Asparagine biosynthesis</keyword>
<dbReference type="PANTHER" id="PTHR43284">
    <property type="entry name" value="ASPARAGINE SYNTHETASE (GLUTAMINE-HYDROLYZING)"/>
    <property type="match status" value="1"/>
</dbReference>
<protein>
    <recommendedName>
        <fullName evidence="3">asparagine synthase (glutamine-hydrolyzing)</fullName>
        <ecNumber evidence="3">6.3.5.4</ecNumber>
    </recommendedName>
</protein>
<dbReference type="EMBL" id="BOPD01000010">
    <property type="protein sequence ID" value="GIJ32686.1"/>
    <property type="molecule type" value="Genomic_DNA"/>
</dbReference>
<dbReference type="InterPro" id="IPR029055">
    <property type="entry name" value="Ntn_hydrolases_N"/>
</dbReference>
<feature type="binding site" evidence="10">
    <location>
        <position position="313"/>
    </location>
    <ligand>
        <name>ATP</name>
        <dbReference type="ChEBI" id="CHEBI:30616"/>
    </ligand>
</feature>
<evidence type="ECO:0000256" key="6">
    <source>
        <dbReference type="ARBA" id="ARBA00022888"/>
    </source>
</evidence>
<dbReference type="Gene3D" id="3.60.20.10">
    <property type="entry name" value="Glutamine Phosphoribosylpyrophosphate, subunit 1, domain 1"/>
    <property type="match status" value="1"/>
</dbReference>
<evidence type="ECO:0000256" key="5">
    <source>
        <dbReference type="ARBA" id="ARBA00022840"/>
    </source>
</evidence>
<dbReference type="GO" id="GO:0005524">
    <property type="term" value="F:ATP binding"/>
    <property type="evidence" value="ECO:0007669"/>
    <property type="project" value="UniProtKB-KW"/>
</dbReference>
<sequence>MAVHPLTRTDEHRARHEWNEDDMCGIAGWVSFDADLTRQRETLDAMTETMACRGPDDRGTFVRTHAALGHRRLAVIDLPGGVQPMSVGTPAGEVALVYSGEVYNFRELRERLTALGHTFRTESDTEVVLHGYLQWAESVVDHLEGMYAFAVWDERDQKLLLVRDRMGIKPLFYYPTPDGVLFGSEPKAILANPLAPKVVDTDGLRELFAQTKAPGWALWKGMHEVLPGALVTVDRAGIRQRVYWRLRAVEHTDSLDDTVARIRDLLTDVIDHQLISDVPQCVLLSGGLDSSAITSIAAQRLGLRGEQVRSFSVDFVGQEDNFVPDEMRDTPDSPFVRDVVAHVGSAHRDVVLDPAELSDPAVRRAAVAARDIPNGFGDLDLSLYLLFKAIRQHSTVALSGEAADEVFAGYPWFHHEAALNAGTFPWMTVIPPLTLPGRTDHIEAGLRERLDVGTYTADQYAAALAEVEHLDGESAAERRMRIACHLHLTRFVRALLDRKDRLSMAVGLEVRVPFCDHRLVEYVYNTPWSMKVSDGREKSLLRQAAAHVLPRSVVERVKSPYPSTQNPAYAGILQQQVKELVADREAKVFALIDRNWAQQAVAQDPTGMPVAMRGALERVLDLHTWLDLHSPQLRL</sequence>
<evidence type="ECO:0000256" key="8">
    <source>
        <dbReference type="ARBA" id="ARBA00048741"/>
    </source>
</evidence>
<evidence type="ECO:0000256" key="10">
    <source>
        <dbReference type="PIRSR" id="PIRSR001589-2"/>
    </source>
</evidence>
<dbReference type="PANTHER" id="PTHR43284:SF1">
    <property type="entry name" value="ASPARAGINE SYNTHETASE"/>
    <property type="match status" value="1"/>
</dbReference>
<evidence type="ECO:0000256" key="7">
    <source>
        <dbReference type="ARBA" id="ARBA00022962"/>
    </source>
</evidence>
<proteinExistence type="inferred from homology"/>
<dbReference type="PIRSF" id="PIRSF001589">
    <property type="entry name" value="Asn_synthetase_glu-h"/>
    <property type="match status" value="1"/>
</dbReference>
<evidence type="ECO:0000256" key="4">
    <source>
        <dbReference type="ARBA" id="ARBA00022741"/>
    </source>
</evidence>
<keyword evidence="4 10" id="KW-0547">Nucleotide-binding</keyword>
<dbReference type="GO" id="GO:0006529">
    <property type="term" value="P:asparagine biosynthetic process"/>
    <property type="evidence" value="ECO:0007669"/>
    <property type="project" value="UniProtKB-KW"/>
</dbReference>
<dbReference type="InterPro" id="IPR006426">
    <property type="entry name" value="Asn_synth_AEB"/>
</dbReference>
<dbReference type="GO" id="GO:0005829">
    <property type="term" value="C:cytosol"/>
    <property type="evidence" value="ECO:0007669"/>
    <property type="project" value="TreeGrafter"/>
</dbReference>
<gene>
    <name evidence="13" type="primary">asnB_1</name>
    <name evidence="13" type="ORF">Vse01_18340</name>
</gene>
<comment type="catalytic activity">
    <reaction evidence="8">
        <text>L-aspartate + L-glutamine + ATP + H2O = L-asparagine + L-glutamate + AMP + diphosphate + H(+)</text>
        <dbReference type="Rhea" id="RHEA:12228"/>
        <dbReference type="ChEBI" id="CHEBI:15377"/>
        <dbReference type="ChEBI" id="CHEBI:15378"/>
        <dbReference type="ChEBI" id="CHEBI:29985"/>
        <dbReference type="ChEBI" id="CHEBI:29991"/>
        <dbReference type="ChEBI" id="CHEBI:30616"/>
        <dbReference type="ChEBI" id="CHEBI:33019"/>
        <dbReference type="ChEBI" id="CHEBI:58048"/>
        <dbReference type="ChEBI" id="CHEBI:58359"/>
        <dbReference type="ChEBI" id="CHEBI:456215"/>
        <dbReference type="EC" id="6.3.5.4"/>
    </reaction>
</comment>
<dbReference type="Pfam" id="PF13537">
    <property type="entry name" value="GATase_7"/>
    <property type="match status" value="1"/>
</dbReference>
<keyword evidence="7 9" id="KW-0315">Glutamine amidotransferase</keyword>
<dbReference type="EC" id="6.3.5.4" evidence="3"/>
<dbReference type="InterPro" id="IPR014729">
    <property type="entry name" value="Rossmann-like_a/b/a_fold"/>
</dbReference>
<organism evidence="13 14">
    <name type="scientific">Micromonospora sediminimaris</name>
    <dbReference type="NCBI Taxonomy" id="547162"/>
    <lineage>
        <taxon>Bacteria</taxon>
        <taxon>Bacillati</taxon>
        <taxon>Actinomycetota</taxon>
        <taxon>Actinomycetes</taxon>
        <taxon>Micromonosporales</taxon>
        <taxon>Micromonosporaceae</taxon>
        <taxon>Micromonospora</taxon>
    </lineage>
</organism>
<feature type="binding site" evidence="10">
    <location>
        <position position="124"/>
    </location>
    <ligand>
        <name>L-glutamine</name>
        <dbReference type="ChEBI" id="CHEBI:58359"/>
    </ligand>
</feature>
<dbReference type="NCBIfam" id="TIGR01536">
    <property type="entry name" value="asn_synth_AEB"/>
    <property type="match status" value="1"/>
</dbReference>
<dbReference type="InterPro" id="IPR001962">
    <property type="entry name" value="Asn_synthase"/>
</dbReference>
<evidence type="ECO:0000256" key="9">
    <source>
        <dbReference type="PIRSR" id="PIRSR001589-1"/>
    </source>
</evidence>
<dbReference type="CDD" id="cd01991">
    <property type="entry name" value="Asn_synthase_B_C"/>
    <property type="match status" value="1"/>
</dbReference>
<keyword evidence="14" id="KW-1185">Reference proteome</keyword>
<feature type="binding site" evidence="10">
    <location>
        <begin position="399"/>
        <end position="400"/>
    </location>
    <ligand>
        <name>ATP</name>
        <dbReference type="ChEBI" id="CHEBI:30616"/>
    </ligand>
</feature>
<keyword evidence="9" id="KW-0028">Amino-acid biosynthesis</keyword>
<evidence type="ECO:0000313" key="13">
    <source>
        <dbReference type="EMBL" id="GIJ32686.1"/>
    </source>
</evidence>
<feature type="binding site" evidence="10">
    <location>
        <position position="283"/>
    </location>
    <ligand>
        <name>ATP</name>
        <dbReference type="ChEBI" id="CHEBI:30616"/>
    </ligand>
</feature>
<comment type="caution">
    <text evidence="13">The sequence shown here is derived from an EMBL/GenBank/DDBJ whole genome shotgun (WGS) entry which is preliminary data.</text>
</comment>
<dbReference type="InterPro" id="IPR033738">
    <property type="entry name" value="AsnB_N"/>
</dbReference>
<evidence type="ECO:0000256" key="2">
    <source>
        <dbReference type="ARBA" id="ARBA00005752"/>
    </source>
</evidence>
<dbReference type="InterPro" id="IPR051786">
    <property type="entry name" value="ASN_synthetase/amidase"/>
</dbReference>
<name>A0A9W5UPJ3_9ACTN</name>
<dbReference type="GO" id="GO:0004066">
    <property type="term" value="F:asparagine synthase (glutamine-hydrolyzing) activity"/>
    <property type="evidence" value="ECO:0007669"/>
    <property type="project" value="UniProtKB-EC"/>
</dbReference>
<dbReference type="InterPro" id="IPR017932">
    <property type="entry name" value="GATase_2_dom"/>
</dbReference>
<reference evidence="13" key="1">
    <citation type="submission" date="2021-01" db="EMBL/GenBank/DDBJ databases">
        <title>Whole genome shotgun sequence of Verrucosispora sediminis NBRC 107745.</title>
        <authorList>
            <person name="Komaki H."/>
            <person name="Tamura T."/>
        </authorList>
    </citation>
    <scope>NUCLEOTIDE SEQUENCE</scope>
    <source>
        <strain evidence="13">NBRC 107745</strain>
    </source>
</reference>
<dbReference type="SUPFAM" id="SSF52402">
    <property type="entry name" value="Adenine nucleotide alpha hydrolases-like"/>
    <property type="match status" value="1"/>
</dbReference>
<evidence type="ECO:0000313" key="14">
    <source>
        <dbReference type="Proteomes" id="UP000607311"/>
    </source>
</evidence>
<dbReference type="SUPFAM" id="SSF56235">
    <property type="entry name" value="N-terminal nucleophile aminohydrolases (Ntn hydrolases)"/>
    <property type="match status" value="1"/>
</dbReference>
<comment type="pathway">
    <text evidence="1">Amino-acid biosynthesis; L-asparagine biosynthesis; L-asparagine from L-aspartate (L-Gln route): step 1/1.</text>
</comment>